<sequence length="167" mass="18414">MFQGILASSDVFGPDVEDRAEREKRKILEPVVEAKFGVKSVLLNLIFGKVNQLIDYKTRLIDQLDRKNIEINKAFGLFGQKPCDTPRHTTVKPTGSTTTEDIADIDSNRVSLDLPSKLVGSSFSLATKISQIIGDLILVSQPYAEQPPDASVNVSHVIVDTRISNTF</sequence>
<dbReference type="EMBL" id="BLKM01000123">
    <property type="protein sequence ID" value="GFG29280.1"/>
    <property type="molecule type" value="Genomic_DNA"/>
</dbReference>
<dbReference type="Proteomes" id="UP000502823">
    <property type="component" value="Unassembled WGS sequence"/>
</dbReference>
<gene>
    <name evidence="1" type="ORF">Cfor_07211</name>
</gene>
<keyword evidence="2" id="KW-1185">Reference proteome</keyword>
<dbReference type="AlphaFoldDB" id="A0A6L2PCX2"/>
<evidence type="ECO:0000313" key="1">
    <source>
        <dbReference type="EMBL" id="GFG29280.1"/>
    </source>
</evidence>
<comment type="caution">
    <text evidence="1">The sequence shown here is derived from an EMBL/GenBank/DDBJ whole genome shotgun (WGS) entry which is preliminary data.</text>
</comment>
<reference evidence="2" key="1">
    <citation type="submission" date="2020-01" db="EMBL/GenBank/DDBJ databases">
        <title>Draft genome sequence of the Termite Coptotermes fromosanus.</title>
        <authorList>
            <person name="Itakura S."/>
            <person name="Yosikawa Y."/>
            <person name="Umezawa K."/>
        </authorList>
    </citation>
    <scope>NUCLEOTIDE SEQUENCE [LARGE SCALE GENOMIC DNA]</scope>
</reference>
<proteinExistence type="predicted"/>
<accession>A0A6L2PCX2</accession>
<name>A0A6L2PCX2_COPFO</name>
<dbReference type="InParanoid" id="A0A6L2PCX2"/>
<dbReference type="OrthoDB" id="8197466at2759"/>
<organism evidence="1 2">
    <name type="scientific">Coptotermes formosanus</name>
    <name type="common">Formosan subterranean termite</name>
    <dbReference type="NCBI Taxonomy" id="36987"/>
    <lineage>
        <taxon>Eukaryota</taxon>
        <taxon>Metazoa</taxon>
        <taxon>Ecdysozoa</taxon>
        <taxon>Arthropoda</taxon>
        <taxon>Hexapoda</taxon>
        <taxon>Insecta</taxon>
        <taxon>Pterygota</taxon>
        <taxon>Neoptera</taxon>
        <taxon>Polyneoptera</taxon>
        <taxon>Dictyoptera</taxon>
        <taxon>Blattodea</taxon>
        <taxon>Blattoidea</taxon>
        <taxon>Termitoidae</taxon>
        <taxon>Rhinotermitidae</taxon>
        <taxon>Coptotermes</taxon>
    </lineage>
</organism>
<evidence type="ECO:0000313" key="2">
    <source>
        <dbReference type="Proteomes" id="UP000502823"/>
    </source>
</evidence>
<protein>
    <submittedName>
        <fullName evidence="1">Uncharacterized protein</fullName>
    </submittedName>
</protein>